<comment type="PTM">
    <text evidence="7">Cleaved by autocatalysis into a large and a small subunit.</text>
</comment>
<evidence type="ECO:0000256" key="5">
    <source>
        <dbReference type="PIRSR" id="PIRSR600101-1"/>
    </source>
</evidence>
<dbReference type="GO" id="GO:0006750">
    <property type="term" value="P:glutathione biosynthetic process"/>
    <property type="evidence" value="ECO:0007669"/>
    <property type="project" value="UniProtKB-KW"/>
</dbReference>
<evidence type="ECO:0000256" key="6">
    <source>
        <dbReference type="PIRSR" id="PIRSR600101-2"/>
    </source>
</evidence>
<name>R4YSS8_OLEAN</name>
<feature type="binding site" evidence="6">
    <location>
        <begin position="459"/>
        <end position="460"/>
    </location>
    <ligand>
        <name>L-glutamate</name>
        <dbReference type="ChEBI" id="CHEBI:29985"/>
    </ligand>
</feature>
<dbReference type="PANTHER" id="PTHR43199">
    <property type="entry name" value="GLUTATHIONE HYDROLASE"/>
    <property type="match status" value="1"/>
</dbReference>
<dbReference type="GO" id="GO:0036374">
    <property type="term" value="F:glutathione hydrolase activity"/>
    <property type="evidence" value="ECO:0007669"/>
    <property type="project" value="UniProtKB-UniRule"/>
</dbReference>
<dbReference type="InterPro" id="IPR029055">
    <property type="entry name" value="Ntn_hydrolases_N"/>
</dbReference>
<dbReference type="Gene3D" id="3.60.20.40">
    <property type="match status" value="1"/>
</dbReference>
<evidence type="ECO:0000256" key="2">
    <source>
        <dbReference type="ARBA" id="ARBA00001089"/>
    </source>
</evidence>
<gene>
    <name evidence="8" type="primary">ggt</name>
    <name evidence="8" type="ORF">OLEAN_C38440</name>
</gene>
<comment type="catalytic activity">
    <reaction evidence="1 7">
        <text>an S-substituted glutathione + H2O = an S-substituted L-cysteinylglycine + L-glutamate</text>
        <dbReference type="Rhea" id="RHEA:59468"/>
        <dbReference type="ChEBI" id="CHEBI:15377"/>
        <dbReference type="ChEBI" id="CHEBI:29985"/>
        <dbReference type="ChEBI" id="CHEBI:90779"/>
        <dbReference type="ChEBI" id="CHEBI:143103"/>
        <dbReference type="EC" id="3.4.19.13"/>
    </reaction>
</comment>
<proteinExistence type="inferred from homology"/>
<comment type="similarity">
    <text evidence="7">Belongs to the gamma-glutamyltransferase family.</text>
</comment>
<dbReference type="AlphaFoldDB" id="R4YSS8"/>
<feature type="binding site" evidence="6">
    <location>
        <position position="114"/>
    </location>
    <ligand>
        <name>L-glutamate</name>
        <dbReference type="ChEBI" id="CHEBI:29985"/>
    </ligand>
</feature>
<keyword evidence="3 7" id="KW-0012">Acyltransferase</keyword>
<comment type="catalytic activity">
    <reaction evidence="2 7">
        <text>glutathione + H2O = L-cysteinylglycine + L-glutamate</text>
        <dbReference type="Rhea" id="RHEA:28807"/>
        <dbReference type="ChEBI" id="CHEBI:15377"/>
        <dbReference type="ChEBI" id="CHEBI:29985"/>
        <dbReference type="ChEBI" id="CHEBI:57925"/>
        <dbReference type="ChEBI" id="CHEBI:61694"/>
        <dbReference type="EC" id="3.4.19.13"/>
    </reaction>
</comment>
<comment type="catalytic activity">
    <reaction evidence="4 7">
        <text>an N-terminal (5-L-glutamyl)-[peptide] + an alpha-amino acid = 5-L-glutamyl amino acid + an N-terminal L-alpha-aminoacyl-[peptide]</text>
        <dbReference type="Rhea" id="RHEA:23904"/>
        <dbReference type="Rhea" id="RHEA-COMP:9780"/>
        <dbReference type="Rhea" id="RHEA-COMP:9795"/>
        <dbReference type="ChEBI" id="CHEBI:77644"/>
        <dbReference type="ChEBI" id="CHEBI:78597"/>
        <dbReference type="ChEBI" id="CHEBI:78599"/>
        <dbReference type="ChEBI" id="CHEBI:78608"/>
        <dbReference type="EC" id="2.3.2.2"/>
    </reaction>
</comment>
<feature type="binding site" evidence="6">
    <location>
        <position position="480"/>
    </location>
    <ligand>
        <name>L-glutamate</name>
        <dbReference type="ChEBI" id="CHEBI:29985"/>
    </ligand>
</feature>
<evidence type="ECO:0000256" key="1">
    <source>
        <dbReference type="ARBA" id="ARBA00001049"/>
    </source>
</evidence>
<dbReference type="Gene3D" id="1.10.246.130">
    <property type="match status" value="1"/>
</dbReference>
<evidence type="ECO:0000256" key="4">
    <source>
        <dbReference type="ARBA" id="ARBA00047417"/>
    </source>
</evidence>
<dbReference type="InterPro" id="IPR000101">
    <property type="entry name" value="GGT_peptidase"/>
</dbReference>
<keyword evidence="9" id="KW-1185">Reference proteome</keyword>
<evidence type="ECO:0000313" key="8">
    <source>
        <dbReference type="EMBL" id="CCK78020.1"/>
    </source>
</evidence>
<dbReference type="HOGENOM" id="CLU_014813_0_3_6"/>
<protein>
    <recommendedName>
        <fullName evidence="7">Glutathione hydrolase proenzyme</fullName>
        <ecNumber evidence="7">2.3.2.2</ecNumber>
        <ecNumber evidence="7">3.4.19.13</ecNumber>
    </recommendedName>
    <component>
        <recommendedName>
            <fullName evidence="7">Glutathione hydrolase large chain</fullName>
        </recommendedName>
    </component>
    <component>
        <recommendedName>
            <fullName evidence="7">Glutathione hydrolase small chain</fullName>
        </recommendedName>
    </component>
</protein>
<dbReference type="Pfam" id="PF01019">
    <property type="entry name" value="G_glu_transpept"/>
    <property type="match status" value="1"/>
</dbReference>
<evidence type="ECO:0000313" key="9">
    <source>
        <dbReference type="Proteomes" id="UP000032749"/>
    </source>
</evidence>
<dbReference type="EC" id="3.4.19.13" evidence="7"/>
<accession>R4YSS8</accession>
<keyword evidence="7" id="KW-0317">Glutathione biosynthesis</keyword>
<dbReference type="PATRIC" id="fig|698738.3.peg.4001"/>
<dbReference type="PANTHER" id="PTHR43199:SF6">
    <property type="entry name" value="GLUTATHIONE HYDROLASE PROENZYME"/>
    <property type="match status" value="1"/>
</dbReference>
<dbReference type="KEGG" id="oai:OLEAN_C38440"/>
<dbReference type="GO" id="GO:0006751">
    <property type="term" value="P:glutathione catabolic process"/>
    <property type="evidence" value="ECO:0007669"/>
    <property type="project" value="UniProtKB-UniRule"/>
</dbReference>
<dbReference type="InterPro" id="IPR043138">
    <property type="entry name" value="GGT_lsub"/>
</dbReference>
<dbReference type="PROSITE" id="PS51257">
    <property type="entry name" value="PROKAR_LIPOPROTEIN"/>
    <property type="match status" value="1"/>
</dbReference>
<dbReference type="SUPFAM" id="SSF56235">
    <property type="entry name" value="N-terminal nucleophile aminohydrolases (Ntn hydrolases)"/>
    <property type="match status" value="1"/>
</dbReference>
<dbReference type="STRING" id="698738.OLEAN_C38440"/>
<keyword evidence="7" id="KW-0378">Hydrolase</keyword>
<dbReference type="OrthoDB" id="5297205at2"/>
<feature type="active site" description="Nucleophile" evidence="5">
    <location>
        <position position="388"/>
    </location>
</feature>
<comment type="pathway">
    <text evidence="7">Sulfur metabolism; glutathione metabolism.</text>
</comment>
<evidence type="ECO:0000256" key="7">
    <source>
        <dbReference type="RuleBase" id="RU368036"/>
    </source>
</evidence>
<sequence>MLPTSSKLIKISLGLSVLIGISACSKTGISTESVAIPLSTPFSIPKQAAIASAHPLATQAGMDILNQGGNAFDAAIAVAASLGVVEPYSAGLGGGGFWLIHEAKANKSIFIDAREKAPSSAHANLYLKEDGSVNRDIAVNGALAAGIPGQAAAFVHLAEKYGQLPLKKTLAAAIQQANEGFPVYSHYQKLIGYRLEALKRYPTSASIFLNNKQQIPEMGALIKQPDLAWTLQQIADKGFDGFYKGESARRLVAGVQAANGIWTLDDLANYNIIERQPIEIEYKGHKVVSAPPPSSGGIAIAAMLNMLSQYELNTLNNADKTHLIVETMRRAYKDRAEFLGDPDFVDVPTAELISLERAKAYVTGIDMNKATNSLSLKGPKNIQEGFHTTHFSVLDKAGNRVSATLSINLPFGSAFTVANTGVVLNNEMDDFSAKPGEPNAYGLVGNAANAIAPNKRPLSSMSPSFVESNDAVALIGTPGGSRIITMVMLGILEHIDEKPVGDWVGRSRFHHQYLPDVIQHEPNTFSAAEINALESKGHKLKNIGREYGNMQAILWDKKTGAVTAASDPRAFGESQVSE</sequence>
<organism evidence="8 9">
    <name type="scientific">Oleispira antarctica RB-8</name>
    <dbReference type="NCBI Taxonomy" id="698738"/>
    <lineage>
        <taxon>Bacteria</taxon>
        <taxon>Pseudomonadati</taxon>
        <taxon>Pseudomonadota</taxon>
        <taxon>Gammaproteobacteria</taxon>
        <taxon>Oceanospirillales</taxon>
        <taxon>Oceanospirillaceae</taxon>
        <taxon>Oleispira</taxon>
    </lineage>
</organism>
<dbReference type="PRINTS" id="PR01210">
    <property type="entry name" value="GGTRANSPTASE"/>
</dbReference>
<keyword evidence="7 8" id="KW-0808">Transferase</keyword>
<reference evidence="8 9" key="1">
    <citation type="journal article" date="2013" name="Nat. Commun.">
        <title>Genome sequence and functional genomic analysis of the oil-degrading bacterium Oleispira antarctica.</title>
        <authorList>
            <person name="Kube M."/>
            <person name="Chernikova T.N."/>
            <person name="Al-Ramahi Y."/>
            <person name="Beloqui A."/>
            <person name="Lopez-Cortez N."/>
            <person name="Guazzaroni M.E."/>
            <person name="Heipieper H.J."/>
            <person name="Klages S."/>
            <person name="Kotsyurbenko O.R."/>
            <person name="Langer I."/>
            <person name="Nechitaylo T.Y."/>
            <person name="Lunsdorf H."/>
            <person name="Fernandez M."/>
            <person name="Juarez S."/>
            <person name="Ciordia S."/>
            <person name="Singer A."/>
            <person name="Kagan O."/>
            <person name="Egorova O."/>
            <person name="Petit P.A."/>
            <person name="Stogios P."/>
            <person name="Kim Y."/>
            <person name="Tchigvintsev A."/>
            <person name="Flick R."/>
            <person name="Denaro R."/>
            <person name="Genovese M."/>
            <person name="Albar J.P."/>
            <person name="Reva O.N."/>
            <person name="Martinez-Gomariz M."/>
            <person name="Tran H."/>
            <person name="Ferrer M."/>
            <person name="Savchenko A."/>
            <person name="Yakunin A.F."/>
            <person name="Yakimov M.M."/>
            <person name="Golyshina O.V."/>
            <person name="Reinhardt R."/>
            <person name="Golyshin P.N."/>
        </authorList>
    </citation>
    <scope>NUCLEOTIDE SEQUENCE [LARGE SCALE GENOMIC DNA]</scope>
</reference>
<keyword evidence="7" id="KW-0865">Zymogen</keyword>
<evidence type="ECO:0000256" key="3">
    <source>
        <dbReference type="ARBA" id="ARBA00023315"/>
    </source>
</evidence>
<dbReference type="Proteomes" id="UP000032749">
    <property type="component" value="Chromosome"/>
</dbReference>
<dbReference type="EC" id="2.3.2.2" evidence="7"/>
<dbReference type="NCBIfam" id="TIGR00066">
    <property type="entry name" value="g_glut_trans"/>
    <property type="match status" value="1"/>
</dbReference>
<dbReference type="UniPathway" id="UPA00204"/>
<dbReference type="InterPro" id="IPR051792">
    <property type="entry name" value="GGT_bact"/>
</dbReference>
<feature type="binding site" evidence="6">
    <location>
        <position position="430"/>
    </location>
    <ligand>
        <name>L-glutamate</name>
        <dbReference type="ChEBI" id="CHEBI:29985"/>
    </ligand>
</feature>
<dbReference type="EMBL" id="FO203512">
    <property type="protein sequence ID" value="CCK78020.1"/>
    <property type="molecule type" value="Genomic_DNA"/>
</dbReference>
<comment type="subunit">
    <text evidence="7">This enzyme consists of two polypeptide chains, which are synthesized in precursor form from a single polypeptide.</text>
</comment>
<feature type="binding site" evidence="6">
    <location>
        <begin position="406"/>
        <end position="408"/>
    </location>
    <ligand>
        <name>L-glutamate</name>
        <dbReference type="ChEBI" id="CHEBI:29985"/>
    </ligand>
</feature>
<dbReference type="GO" id="GO:0103068">
    <property type="term" value="F:leukotriene C4 gamma-glutamyl transferase activity"/>
    <property type="evidence" value="ECO:0007669"/>
    <property type="project" value="UniProtKB-EC"/>
</dbReference>
<dbReference type="InterPro" id="IPR043137">
    <property type="entry name" value="GGT_ssub_C"/>
</dbReference>